<dbReference type="GO" id="GO:0003690">
    <property type="term" value="F:double-stranded DNA binding"/>
    <property type="evidence" value="ECO:0000318"/>
    <property type="project" value="GO_Central"/>
</dbReference>
<name>E9H1A9_DAPPU</name>
<feature type="region of interest" description="Disordered" evidence="1">
    <location>
        <begin position="23"/>
        <end position="109"/>
    </location>
</feature>
<dbReference type="GO" id="GO:0005634">
    <property type="term" value="C:nucleus"/>
    <property type="evidence" value="ECO:0000318"/>
    <property type="project" value="GO_Central"/>
</dbReference>
<evidence type="ECO:0000313" key="3">
    <source>
        <dbReference type="Proteomes" id="UP000000305"/>
    </source>
</evidence>
<dbReference type="InParanoid" id="E9H1A9"/>
<dbReference type="GO" id="GO:0030261">
    <property type="term" value="P:chromosome condensation"/>
    <property type="evidence" value="ECO:0000318"/>
    <property type="project" value="GO_Central"/>
</dbReference>
<evidence type="ECO:0000313" key="2">
    <source>
        <dbReference type="EMBL" id="EFX74413.1"/>
    </source>
</evidence>
<protein>
    <submittedName>
        <fullName evidence="2">Uncharacterized protein</fullName>
    </submittedName>
</protein>
<evidence type="ECO:0000256" key="1">
    <source>
        <dbReference type="SAM" id="MobiDB-lite"/>
    </source>
</evidence>
<proteinExistence type="predicted"/>
<dbReference type="KEGG" id="dpx:DAPPUDRAFT_251949"/>
<feature type="compositionally biased region" description="Basic and acidic residues" evidence="1">
    <location>
        <begin position="167"/>
        <end position="182"/>
    </location>
</feature>
<dbReference type="GO" id="GO:0045910">
    <property type="term" value="P:negative regulation of DNA recombination"/>
    <property type="evidence" value="ECO:0000318"/>
    <property type="project" value="GO_Central"/>
</dbReference>
<feature type="compositionally biased region" description="Basic residues" evidence="1">
    <location>
        <begin position="73"/>
        <end position="82"/>
    </location>
</feature>
<accession>E9H1A9</accession>
<dbReference type="EMBL" id="GL732583">
    <property type="protein sequence ID" value="EFX74413.1"/>
    <property type="molecule type" value="Genomic_DNA"/>
</dbReference>
<keyword evidence="3" id="KW-1185">Reference proteome</keyword>
<feature type="region of interest" description="Disordered" evidence="1">
    <location>
        <begin position="147"/>
        <end position="182"/>
    </location>
</feature>
<gene>
    <name evidence="2" type="ORF">DAPPUDRAFT_251949</name>
</gene>
<reference evidence="2 3" key="1">
    <citation type="journal article" date="2011" name="Science">
        <title>The ecoresponsive genome of Daphnia pulex.</title>
        <authorList>
            <person name="Colbourne J.K."/>
            <person name="Pfrender M.E."/>
            <person name="Gilbert D."/>
            <person name="Thomas W.K."/>
            <person name="Tucker A."/>
            <person name="Oakley T.H."/>
            <person name="Tokishita S."/>
            <person name="Aerts A."/>
            <person name="Arnold G.J."/>
            <person name="Basu M.K."/>
            <person name="Bauer D.J."/>
            <person name="Caceres C.E."/>
            <person name="Carmel L."/>
            <person name="Casola C."/>
            <person name="Choi J.H."/>
            <person name="Detter J.C."/>
            <person name="Dong Q."/>
            <person name="Dusheyko S."/>
            <person name="Eads B.D."/>
            <person name="Frohlich T."/>
            <person name="Geiler-Samerotte K.A."/>
            <person name="Gerlach D."/>
            <person name="Hatcher P."/>
            <person name="Jogdeo S."/>
            <person name="Krijgsveld J."/>
            <person name="Kriventseva E.V."/>
            <person name="Kultz D."/>
            <person name="Laforsch C."/>
            <person name="Lindquist E."/>
            <person name="Lopez J."/>
            <person name="Manak J.R."/>
            <person name="Muller J."/>
            <person name="Pangilinan J."/>
            <person name="Patwardhan R.P."/>
            <person name="Pitluck S."/>
            <person name="Pritham E.J."/>
            <person name="Rechtsteiner A."/>
            <person name="Rho M."/>
            <person name="Rogozin I.B."/>
            <person name="Sakarya O."/>
            <person name="Salamov A."/>
            <person name="Schaack S."/>
            <person name="Shapiro H."/>
            <person name="Shiga Y."/>
            <person name="Skalitzky C."/>
            <person name="Smith Z."/>
            <person name="Souvorov A."/>
            <person name="Sung W."/>
            <person name="Tang Z."/>
            <person name="Tsuchiya D."/>
            <person name="Tu H."/>
            <person name="Vos H."/>
            <person name="Wang M."/>
            <person name="Wolf Y.I."/>
            <person name="Yamagata H."/>
            <person name="Yamada T."/>
            <person name="Ye Y."/>
            <person name="Shaw J.R."/>
            <person name="Andrews J."/>
            <person name="Crease T.J."/>
            <person name="Tang H."/>
            <person name="Lucas S.M."/>
            <person name="Robertson H.M."/>
            <person name="Bork P."/>
            <person name="Koonin E.V."/>
            <person name="Zdobnov E.M."/>
            <person name="Grigoriev I.V."/>
            <person name="Lynch M."/>
            <person name="Boore J.L."/>
        </authorList>
    </citation>
    <scope>NUCLEOTIDE SEQUENCE [LARGE SCALE GENOMIC DNA]</scope>
</reference>
<dbReference type="HOGENOM" id="CLU_799890_0_0_1"/>
<sequence>MLRWVCWVFDCRSFEEQRQEWAHTKGKSLAGTPVNKPRIYPDLTQEVEREDPVDDGSDDGDDESVDEAGPSKPIKKTRRLRVKGLAPTRQSNRLKERTATNPDSAVVETPPLDNQTLMIERKQPHGLSIQFVILVAAITTVTICTSSTPSRSRYETTDSSKPPSEPTKLEPREFKMEKKETPDPVERLTLTYQQHFHSMYRYLRDAGASKEDAAYGANVAANQLLGTLSGQTARPTTPDAAPVCPPESSQSYYNSRKLLLSQQQKTIALLAQVPAFNGLGSTKFEDWIQHFERVMDTSEFEEGRKIKCSVQNFLVPQETASPLFSQRWTPVQSIPGCSVGLVLAHSF</sequence>
<dbReference type="AlphaFoldDB" id="E9H1A9"/>
<organism evidence="2 3">
    <name type="scientific">Daphnia pulex</name>
    <name type="common">Water flea</name>
    <dbReference type="NCBI Taxonomy" id="6669"/>
    <lineage>
        <taxon>Eukaryota</taxon>
        <taxon>Metazoa</taxon>
        <taxon>Ecdysozoa</taxon>
        <taxon>Arthropoda</taxon>
        <taxon>Crustacea</taxon>
        <taxon>Branchiopoda</taxon>
        <taxon>Diplostraca</taxon>
        <taxon>Cladocera</taxon>
        <taxon>Anomopoda</taxon>
        <taxon>Daphniidae</taxon>
        <taxon>Daphnia</taxon>
    </lineage>
</organism>
<dbReference type="PhylomeDB" id="E9H1A9"/>
<feature type="compositionally biased region" description="Acidic residues" evidence="1">
    <location>
        <begin position="48"/>
        <end position="66"/>
    </location>
</feature>
<dbReference type="GO" id="GO:0031492">
    <property type="term" value="F:nucleosomal DNA binding"/>
    <property type="evidence" value="ECO:0000318"/>
    <property type="project" value="GO_Central"/>
</dbReference>
<dbReference type="Proteomes" id="UP000000305">
    <property type="component" value="Unassembled WGS sequence"/>
</dbReference>